<evidence type="ECO:0000313" key="1">
    <source>
        <dbReference type="EMBL" id="QPI16554.1"/>
    </source>
</evidence>
<accession>A0A7S9XFR2</accession>
<gene>
    <name evidence="1" type="ORF">NIOZUU159_00043</name>
</gene>
<organism evidence="1">
    <name type="scientific">Virus NIOZ-UU159</name>
    <dbReference type="NCBI Taxonomy" id="2763270"/>
    <lineage>
        <taxon>Viruses</taxon>
    </lineage>
</organism>
<name>A0A7S9XFR2_9VIRU</name>
<reference evidence="1" key="1">
    <citation type="submission" date="2020-08" db="EMBL/GenBank/DDBJ databases">
        <title>Bridging the membrane lipid divide: bacteria of the FCB group superphylum have the potential to synthesize archaeal ether lipids.</title>
        <authorList>
            <person name="Villanueva L."/>
            <person name="von Meijenfeldt F.A.B."/>
            <person name="Westbye A.B."/>
            <person name="Yadav S."/>
            <person name="Hopmans E.C."/>
            <person name="Dutilh B.E."/>
            <person name="Sinninghe Damste J.S."/>
        </authorList>
    </citation>
    <scope>NUCLEOTIDE SEQUENCE</scope>
    <source>
        <strain evidence="1">NIOZ-UU159</strain>
    </source>
</reference>
<dbReference type="EMBL" id="MW030578">
    <property type="protein sequence ID" value="QPI16554.1"/>
    <property type="molecule type" value="Genomic_DNA"/>
</dbReference>
<protein>
    <submittedName>
        <fullName evidence="1">Uncharacterized protein</fullName>
    </submittedName>
</protein>
<proteinExistence type="predicted"/>
<sequence length="98" mass="11516">MDMIIDNGMVSLSYYSNNDDTQKILSYIYDNLKDVDGECISNVKRMENNDFEKRKQNDIFIPVNGNYKIDNINIQILDYVLNDYDIAKINYKTNLLCN</sequence>